<dbReference type="PANTHER" id="PTHR37299">
    <property type="entry name" value="TRANSCRIPTIONAL REGULATOR-RELATED"/>
    <property type="match status" value="1"/>
</dbReference>
<evidence type="ECO:0000313" key="4">
    <source>
        <dbReference type="Proteomes" id="UP000228945"/>
    </source>
</evidence>
<dbReference type="OrthoDB" id="7028951at2"/>
<keyword evidence="1" id="KW-1133">Transmembrane helix</keyword>
<proteinExistence type="predicted"/>
<feature type="transmembrane region" description="Helical" evidence="1">
    <location>
        <begin position="56"/>
        <end position="78"/>
    </location>
</feature>
<evidence type="ECO:0000259" key="2">
    <source>
        <dbReference type="PROSITE" id="PS50930"/>
    </source>
</evidence>
<dbReference type="AlphaFoldDB" id="A0A2D2AW10"/>
<dbReference type="InterPro" id="IPR046947">
    <property type="entry name" value="LytR-like"/>
</dbReference>
<dbReference type="PROSITE" id="PS50930">
    <property type="entry name" value="HTH_LYTTR"/>
    <property type="match status" value="1"/>
</dbReference>
<feature type="transmembrane region" description="Helical" evidence="1">
    <location>
        <begin position="21"/>
        <end position="44"/>
    </location>
</feature>
<keyword evidence="1" id="KW-0472">Membrane</keyword>
<keyword evidence="1" id="KW-0812">Transmembrane</keyword>
<dbReference type="InterPro" id="IPR007492">
    <property type="entry name" value="LytTR_DNA-bd_dom"/>
</dbReference>
<feature type="transmembrane region" description="Helical" evidence="1">
    <location>
        <begin position="90"/>
        <end position="113"/>
    </location>
</feature>
<dbReference type="GO" id="GO:0003677">
    <property type="term" value="F:DNA binding"/>
    <property type="evidence" value="ECO:0007669"/>
    <property type="project" value="InterPro"/>
</dbReference>
<feature type="domain" description="HTH LytTR-type" evidence="2">
    <location>
        <begin position="170"/>
        <end position="273"/>
    </location>
</feature>
<accession>A0A2D2AW10</accession>
<protein>
    <recommendedName>
        <fullName evidence="2">HTH LytTR-type domain-containing protein</fullName>
    </recommendedName>
</protein>
<dbReference type="Proteomes" id="UP000228945">
    <property type="component" value="Chromosome"/>
</dbReference>
<gene>
    <name evidence="3" type="ORF">CSW64_07100</name>
</gene>
<organism evidence="3 4">
    <name type="scientific">Caulobacter mirabilis</name>
    <dbReference type="NCBI Taxonomy" id="69666"/>
    <lineage>
        <taxon>Bacteria</taxon>
        <taxon>Pseudomonadati</taxon>
        <taxon>Pseudomonadota</taxon>
        <taxon>Alphaproteobacteria</taxon>
        <taxon>Caulobacterales</taxon>
        <taxon>Caulobacteraceae</taxon>
        <taxon>Caulobacter</taxon>
    </lineage>
</organism>
<dbReference type="KEGG" id="cmb:CSW64_07100"/>
<dbReference type="PANTHER" id="PTHR37299:SF1">
    <property type="entry name" value="STAGE 0 SPORULATION PROTEIN A HOMOLOG"/>
    <property type="match status" value="1"/>
</dbReference>
<evidence type="ECO:0000256" key="1">
    <source>
        <dbReference type="SAM" id="Phobius"/>
    </source>
</evidence>
<dbReference type="Pfam" id="PF04397">
    <property type="entry name" value="LytTR"/>
    <property type="match status" value="1"/>
</dbReference>
<evidence type="ECO:0000313" key="3">
    <source>
        <dbReference type="EMBL" id="ATQ42198.1"/>
    </source>
</evidence>
<dbReference type="Gene3D" id="2.40.50.1020">
    <property type="entry name" value="LytTr DNA-binding domain"/>
    <property type="match status" value="1"/>
</dbReference>
<dbReference type="RefSeq" id="WP_099621455.1">
    <property type="nucleotide sequence ID" value="NZ_CP024201.1"/>
</dbReference>
<dbReference type="SMART" id="SM00850">
    <property type="entry name" value="LytTR"/>
    <property type="match status" value="1"/>
</dbReference>
<name>A0A2D2AW10_9CAUL</name>
<reference evidence="3 4" key="1">
    <citation type="submission" date="2017-10" db="EMBL/GenBank/DDBJ databases">
        <title>Genome sequence of Caulobacter mirabilis FWC38.</title>
        <authorList>
            <person name="Fiebig A."/>
            <person name="Crosson S."/>
        </authorList>
    </citation>
    <scope>NUCLEOTIDE SEQUENCE [LARGE SCALE GENOMIC DNA]</scope>
    <source>
        <strain evidence="3 4">FWC 38</strain>
    </source>
</reference>
<sequence>MSEAAHASLESGWRSSGGGAVGRNLVAAAVLLWVGVYVTLHVGWPAPSVDYPVERALRRVLTCGAGAALSLAMIPLLVRAARLPLWRQATVVLGLSLAAQLAHTLFRVVVFYWVDPLWGPLSWDIFLIGLQGAGWVFPMWCAICLAVLADARARRFPSTPAEAAQPTAALWCQDGRARVRVALDEVFLFAAEDDYVRLWTRRKPYLVRARLKDIAAMLPGDRYMQVHRSSIVRLDAVLGVERAGSAWRLKLLDGVETPVSRSNGQAVLGRLREG</sequence>
<dbReference type="EMBL" id="CP024201">
    <property type="protein sequence ID" value="ATQ42198.1"/>
    <property type="molecule type" value="Genomic_DNA"/>
</dbReference>
<feature type="transmembrane region" description="Helical" evidence="1">
    <location>
        <begin position="125"/>
        <end position="148"/>
    </location>
</feature>
<dbReference type="GO" id="GO:0000156">
    <property type="term" value="F:phosphorelay response regulator activity"/>
    <property type="evidence" value="ECO:0007669"/>
    <property type="project" value="InterPro"/>
</dbReference>
<keyword evidence="4" id="KW-1185">Reference proteome</keyword>